<evidence type="ECO:0000259" key="16">
    <source>
        <dbReference type="PROSITE" id="PS50011"/>
    </source>
</evidence>
<dbReference type="AlphaFoldDB" id="A0A834WW89"/>
<feature type="domain" description="Protein kinase" evidence="16">
    <location>
        <begin position="656"/>
        <end position="937"/>
    </location>
</feature>
<keyword evidence="14 15" id="KW-0472">Membrane</keyword>
<evidence type="ECO:0000256" key="1">
    <source>
        <dbReference type="ARBA" id="ARBA00004251"/>
    </source>
</evidence>
<keyword evidence="5" id="KW-0433">Leucine-rich repeat</keyword>
<dbReference type="FunFam" id="1.10.510.10:FF:000201">
    <property type="entry name" value="Leucine-rich repeat receptor-like serine/threonine-protein kinase"/>
    <property type="match status" value="1"/>
</dbReference>
<evidence type="ECO:0000256" key="15">
    <source>
        <dbReference type="SAM" id="Phobius"/>
    </source>
</evidence>
<dbReference type="InterPro" id="IPR001245">
    <property type="entry name" value="Ser-Thr/Tyr_kinase_cat_dom"/>
</dbReference>
<dbReference type="GO" id="GO:0004674">
    <property type="term" value="F:protein serine/threonine kinase activity"/>
    <property type="evidence" value="ECO:0007669"/>
    <property type="project" value="UniProtKB-KW"/>
</dbReference>
<dbReference type="SUPFAM" id="SSF52058">
    <property type="entry name" value="L domain-like"/>
    <property type="match status" value="1"/>
</dbReference>
<evidence type="ECO:0000256" key="3">
    <source>
        <dbReference type="ARBA" id="ARBA00012513"/>
    </source>
</evidence>
<organism evidence="17 18">
    <name type="scientific">Senna tora</name>
    <dbReference type="NCBI Taxonomy" id="362788"/>
    <lineage>
        <taxon>Eukaryota</taxon>
        <taxon>Viridiplantae</taxon>
        <taxon>Streptophyta</taxon>
        <taxon>Embryophyta</taxon>
        <taxon>Tracheophyta</taxon>
        <taxon>Spermatophyta</taxon>
        <taxon>Magnoliopsida</taxon>
        <taxon>eudicotyledons</taxon>
        <taxon>Gunneridae</taxon>
        <taxon>Pentapetalae</taxon>
        <taxon>rosids</taxon>
        <taxon>fabids</taxon>
        <taxon>Fabales</taxon>
        <taxon>Fabaceae</taxon>
        <taxon>Caesalpinioideae</taxon>
        <taxon>Cassia clade</taxon>
        <taxon>Senna</taxon>
    </lineage>
</organism>
<dbReference type="EC" id="2.7.11.1" evidence="3"/>
<dbReference type="Pfam" id="PF07714">
    <property type="entry name" value="PK_Tyr_Ser-Thr"/>
    <property type="match status" value="1"/>
</dbReference>
<dbReference type="Gene3D" id="3.80.10.10">
    <property type="entry name" value="Ribonuclease Inhibitor"/>
    <property type="match status" value="3"/>
</dbReference>
<name>A0A834WW89_9FABA</name>
<dbReference type="PROSITE" id="PS51450">
    <property type="entry name" value="LRR"/>
    <property type="match status" value="2"/>
</dbReference>
<dbReference type="Gene3D" id="3.30.200.20">
    <property type="entry name" value="Phosphorylase Kinase, domain 1"/>
    <property type="match status" value="1"/>
</dbReference>
<reference evidence="17" key="1">
    <citation type="submission" date="2020-09" db="EMBL/GenBank/DDBJ databases">
        <title>Genome-Enabled Discovery of Anthraquinone Biosynthesis in Senna tora.</title>
        <authorList>
            <person name="Kang S.-H."/>
            <person name="Pandey R.P."/>
            <person name="Lee C.-M."/>
            <person name="Sim J.-S."/>
            <person name="Jeong J.-T."/>
            <person name="Choi B.-S."/>
            <person name="Jung M."/>
            <person name="Ginzburg D."/>
            <person name="Zhao K."/>
            <person name="Won S.Y."/>
            <person name="Oh T.-J."/>
            <person name="Yu Y."/>
            <person name="Kim N.-H."/>
            <person name="Lee O.R."/>
            <person name="Lee T.-H."/>
            <person name="Bashyal P."/>
            <person name="Kim T.-S."/>
            <person name="Lee W.-H."/>
            <person name="Kawkins C."/>
            <person name="Kim C.-K."/>
            <person name="Kim J.S."/>
            <person name="Ahn B.O."/>
            <person name="Rhee S.Y."/>
            <person name="Sohng J.K."/>
        </authorList>
    </citation>
    <scope>NUCLEOTIDE SEQUENCE</scope>
    <source>
        <tissue evidence="17">Leaf</tissue>
    </source>
</reference>
<dbReference type="InterPro" id="IPR057013">
    <property type="entry name" value="LRR_ComC"/>
</dbReference>
<dbReference type="PROSITE" id="PS50011">
    <property type="entry name" value="PROTEIN_KINASE_DOM"/>
    <property type="match status" value="1"/>
</dbReference>
<dbReference type="PANTHER" id="PTHR48006:SF92">
    <property type="entry name" value="LRR RECEPTOR-LIKE SERINE_THREONINE-PROTEIN KINASE GSO1"/>
    <property type="match status" value="1"/>
</dbReference>
<keyword evidence="10" id="KW-0547">Nucleotide-binding</keyword>
<evidence type="ECO:0000256" key="6">
    <source>
        <dbReference type="ARBA" id="ARBA00022679"/>
    </source>
</evidence>
<dbReference type="PANTHER" id="PTHR48006">
    <property type="entry name" value="LEUCINE-RICH REPEAT-CONTAINING PROTEIN DDB_G0281931-RELATED"/>
    <property type="match status" value="1"/>
</dbReference>
<keyword evidence="11 17" id="KW-0418">Kinase</keyword>
<evidence type="ECO:0000313" key="18">
    <source>
        <dbReference type="Proteomes" id="UP000634136"/>
    </source>
</evidence>
<evidence type="ECO:0000256" key="14">
    <source>
        <dbReference type="ARBA" id="ARBA00023136"/>
    </source>
</evidence>
<dbReference type="FunFam" id="3.80.10.10:FF:000371">
    <property type="entry name" value="Leucine-rich repeat receptor-like serine/threonine-protein kinase BAM3"/>
    <property type="match status" value="1"/>
</dbReference>
<dbReference type="InterPro" id="IPR011009">
    <property type="entry name" value="Kinase-like_dom_sf"/>
</dbReference>
<dbReference type="SUPFAM" id="SSF56112">
    <property type="entry name" value="Protein kinase-like (PK-like)"/>
    <property type="match status" value="1"/>
</dbReference>
<feature type="transmembrane region" description="Helical" evidence="15">
    <location>
        <begin position="602"/>
        <end position="621"/>
    </location>
</feature>
<keyword evidence="4" id="KW-0723">Serine/threonine-protein kinase</keyword>
<keyword evidence="13 15" id="KW-1133">Transmembrane helix</keyword>
<keyword evidence="18" id="KW-1185">Reference proteome</keyword>
<evidence type="ECO:0000256" key="9">
    <source>
        <dbReference type="ARBA" id="ARBA00022737"/>
    </source>
</evidence>
<dbReference type="Pfam" id="PF13855">
    <property type="entry name" value="LRR_8"/>
    <property type="match status" value="1"/>
</dbReference>
<dbReference type="InterPro" id="IPR008271">
    <property type="entry name" value="Ser/Thr_kinase_AS"/>
</dbReference>
<proteinExistence type="inferred from homology"/>
<dbReference type="OrthoDB" id="742483at2759"/>
<dbReference type="InterPro" id="IPR000719">
    <property type="entry name" value="Prot_kinase_dom"/>
</dbReference>
<evidence type="ECO:0000256" key="13">
    <source>
        <dbReference type="ARBA" id="ARBA00022989"/>
    </source>
</evidence>
<gene>
    <name evidence="17" type="ORF">G2W53_015700</name>
</gene>
<comment type="similarity">
    <text evidence="2">Belongs to the protein kinase superfamily. Ser/Thr protein kinase family.</text>
</comment>
<dbReference type="EMBL" id="JAAIUW010000005">
    <property type="protein sequence ID" value="KAF7833367.1"/>
    <property type="molecule type" value="Genomic_DNA"/>
</dbReference>
<keyword evidence="9" id="KW-0677">Repeat</keyword>
<dbReference type="InterPro" id="IPR003591">
    <property type="entry name" value="Leu-rich_rpt_typical-subtyp"/>
</dbReference>
<evidence type="ECO:0000256" key="4">
    <source>
        <dbReference type="ARBA" id="ARBA00022527"/>
    </source>
</evidence>
<keyword evidence="7 15" id="KW-0812">Transmembrane</keyword>
<dbReference type="Pfam" id="PF08263">
    <property type="entry name" value="LRRNT_2"/>
    <property type="match status" value="1"/>
</dbReference>
<keyword evidence="12" id="KW-0067">ATP-binding</keyword>
<dbReference type="InterPro" id="IPR051824">
    <property type="entry name" value="LRR_Rcpt-Like_S/T_Kinase"/>
</dbReference>
<dbReference type="FunFam" id="3.80.10.10:FF:000560">
    <property type="entry name" value="Leucine-rich repeat receptor-like serine/threonine-protein kinase BAM3"/>
    <property type="match status" value="1"/>
</dbReference>
<dbReference type="PRINTS" id="PR00019">
    <property type="entry name" value="LEURICHRPT"/>
</dbReference>
<dbReference type="Pfam" id="PF24141">
    <property type="entry name" value="LRR_ComC"/>
    <property type="match status" value="1"/>
</dbReference>
<dbReference type="SMART" id="SM00220">
    <property type="entry name" value="S_TKc"/>
    <property type="match status" value="1"/>
</dbReference>
<dbReference type="Gene3D" id="1.10.510.10">
    <property type="entry name" value="Transferase(Phosphotransferase) domain 1"/>
    <property type="match status" value="1"/>
</dbReference>
<protein>
    <recommendedName>
        <fullName evidence="3">non-specific serine/threonine protein kinase</fullName>
        <ecNumber evidence="3">2.7.11.1</ecNumber>
    </recommendedName>
</protein>
<evidence type="ECO:0000256" key="5">
    <source>
        <dbReference type="ARBA" id="ARBA00022614"/>
    </source>
</evidence>
<keyword evidence="6" id="KW-0808">Transferase</keyword>
<evidence type="ECO:0000256" key="8">
    <source>
        <dbReference type="ARBA" id="ARBA00022729"/>
    </source>
</evidence>
<dbReference type="SUPFAM" id="SSF52047">
    <property type="entry name" value="RNI-like"/>
    <property type="match status" value="1"/>
</dbReference>
<comment type="subcellular location">
    <subcellularLocation>
        <location evidence="1">Cell membrane</location>
        <topology evidence="1">Single-pass type I membrane protein</topology>
    </subcellularLocation>
</comment>
<dbReference type="SMART" id="SM00369">
    <property type="entry name" value="LRR_TYP"/>
    <property type="match status" value="8"/>
</dbReference>
<dbReference type="FunFam" id="3.80.10.10:FF:000108">
    <property type="entry name" value="Leucine-rich repeat receptor-like serine/threonine-protein kinase BAM3"/>
    <property type="match status" value="1"/>
</dbReference>
<dbReference type="Pfam" id="PF00560">
    <property type="entry name" value="LRR_1"/>
    <property type="match status" value="5"/>
</dbReference>
<dbReference type="GO" id="GO:0005524">
    <property type="term" value="F:ATP binding"/>
    <property type="evidence" value="ECO:0007669"/>
    <property type="project" value="UniProtKB-KW"/>
</dbReference>
<dbReference type="PROSITE" id="PS00108">
    <property type="entry name" value="PROTEIN_KINASE_ST"/>
    <property type="match status" value="1"/>
</dbReference>
<comment type="caution">
    <text evidence="17">The sequence shown here is derived from an EMBL/GenBank/DDBJ whole genome shotgun (WGS) entry which is preliminary data.</text>
</comment>
<dbReference type="Proteomes" id="UP000634136">
    <property type="component" value="Unassembled WGS sequence"/>
</dbReference>
<dbReference type="GO" id="GO:0005886">
    <property type="term" value="C:plasma membrane"/>
    <property type="evidence" value="ECO:0007669"/>
    <property type="project" value="UniProtKB-SubCell"/>
</dbReference>
<evidence type="ECO:0000256" key="11">
    <source>
        <dbReference type="ARBA" id="ARBA00022777"/>
    </source>
</evidence>
<evidence type="ECO:0000256" key="12">
    <source>
        <dbReference type="ARBA" id="ARBA00022840"/>
    </source>
</evidence>
<keyword evidence="8" id="KW-0732">Signal</keyword>
<sequence length="941" mass="104481">MTLKKQASILLSLKKGFENPQNSSLLQTWDASNYLSLCSWEGIKCDNNNHSLVDISVAGNGLSGEFPLEILRRLPRLRSLNISNNMFTGNLSIWEESSQLEVLDAYDNNFNGSLPFVTYLPSLKHLNFGGNYFSGKIPESYGKMVGLEFLFLAGNDLNGFIPKELGNLTNLTHLYLGYFNKFDGGIPSEIGSLVNLVHLDLANCGLKGTIPSELGKLENLDTLFLQTNQLSGPIPPELGNLRKLRTLDLSNNEFKGEIPNEFSNLLELTLIHLFINKLHGEIPHFISELPKLETLNLWQNNFTGSIPPKLGQNGKLKQLDLSSNKLTGLIPKSLCLGRSLKILILLNNFLFGSLPEDLGKCFTLERVRLGQNYLTGKIPNGFLYLPQISLLELQNNYLTGFLPHQDSSSASSSKLGQLNLSNNRLSGNLPGSIGNFPNLQTLLLSGNKFSGQIPPEIGRLKNLLKLDLSRNNISGSVPPQIGHCVLLTYLDLSQNQLSGPIPLEISQIHILNYLNLSRNNLNQTIPKEIATMKGLTSADFSHNNFSGSIPEVGLFLVLNSTFFQGNPNLCGYYPCEKTHSSTSISNGRNASKSNGVPGKYKLGFAIALLGCSLVFAALAIIKSKKKARRKNSHHHSWKITAFQKLEYGSEEILGCIKESNVIGRGGAGIVYRGTMANGEELAVKKLLGITTNKSTSSHHHQNIKCYFHFNNRYIVRLLAFVSNRETNLLVYEYMPNGSLGEVLHGRRGESLKWETRLKIAIEAAKGLCYLHHDCSPLIIHRDVKSNNILLNSEFEAHVADFGLAKFLHDTGASECMSSIAGSYGYIAPEYAYTLKVDEKSDVYSFGVVLLELITGRRPVGDFGEEGLDIVQWTKIQTNWSKEKVVKILDERIHNNIPLDEAKQVFFVAMLCVQEHSVERPTMREVVEMLSQAKQPNTFQMQ</sequence>
<keyword evidence="17" id="KW-0675">Receptor</keyword>
<evidence type="ECO:0000256" key="7">
    <source>
        <dbReference type="ARBA" id="ARBA00022692"/>
    </source>
</evidence>
<dbReference type="InterPro" id="IPR001611">
    <property type="entry name" value="Leu-rich_rpt"/>
</dbReference>
<evidence type="ECO:0000256" key="2">
    <source>
        <dbReference type="ARBA" id="ARBA00008684"/>
    </source>
</evidence>
<evidence type="ECO:0000313" key="17">
    <source>
        <dbReference type="EMBL" id="KAF7833367.1"/>
    </source>
</evidence>
<evidence type="ECO:0000256" key="10">
    <source>
        <dbReference type="ARBA" id="ARBA00022741"/>
    </source>
</evidence>
<dbReference type="InterPro" id="IPR032675">
    <property type="entry name" value="LRR_dom_sf"/>
</dbReference>
<dbReference type="InterPro" id="IPR013210">
    <property type="entry name" value="LRR_N_plant-typ"/>
</dbReference>
<accession>A0A834WW89</accession>